<feature type="compositionally biased region" description="Polar residues" evidence="1">
    <location>
        <begin position="23"/>
        <end position="35"/>
    </location>
</feature>
<sequence>MGFQDSKPTSLSDRVKDEENDQEMNLSSSENASSFHSDRYGSFRSEYSYIYVDGEKEVLHRPRRADNYYGIRQEYLRSYTFTRDTPTRDRSARSGGEKPEKLKDRVKRLKAILGSSCIRPTIEVVA</sequence>
<dbReference type="AlphaFoldDB" id="A0ABD3GBA9"/>
<keyword evidence="3" id="KW-1185">Reference proteome</keyword>
<feature type="region of interest" description="Disordered" evidence="1">
    <location>
        <begin position="82"/>
        <end position="103"/>
    </location>
</feature>
<organism evidence="2 3">
    <name type="scientific">Riccia sorocarpa</name>
    <dbReference type="NCBI Taxonomy" id="122646"/>
    <lineage>
        <taxon>Eukaryota</taxon>
        <taxon>Viridiplantae</taxon>
        <taxon>Streptophyta</taxon>
        <taxon>Embryophyta</taxon>
        <taxon>Marchantiophyta</taxon>
        <taxon>Marchantiopsida</taxon>
        <taxon>Marchantiidae</taxon>
        <taxon>Marchantiales</taxon>
        <taxon>Ricciaceae</taxon>
        <taxon>Riccia</taxon>
    </lineage>
</organism>
<evidence type="ECO:0000313" key="2">
    <source>
        <dbReference type="EMBL" id="KAL3675295.1"/>
    </source>
</evidence>
<accession>A0ABD3GBA9</accession>
<evidence type="ECO:0000256" key="1">
    <source>
        <dbReference type="SAM" id="MobiDB-lite"/>
    </source>
</evidence>
<reference evidence="2 3" key="1">
    <citation type="submission" date="2024-09" db="EMBL/GenBank/DDBJ databases">
        <title>Chromosome-scale assembly of Riccia sorocarpa.</title>
        <authorList>
            <person name="Paukszto L."/>
        </authorList>
    </citation>
    <scope>NUCLEOTIDE SEQUENCE [LARGE SCALE GENOMIC DNA]</scope>
    <source>
        <strain evidence="2">LP-2024</strain>
        <tissue evidence="2">Aerial parts of the thallus</tissue>
    </source>
</reference>
<dbReference type="EMBL" id="JBJQOH010000008">
    <property type="protein sequence ID" value="KAL3675295.1"/>
    <property type="molecule type" value="Genomic_DNA"/>
</dbReference>
<dbReference type="Proteomes" id="UP001633002">
    <property type="component" value="Unassembled WGS sequence"/>
</dbReference>
<feature type="compositionally biased region" description="Basic and acidic residues" evidence="1">
    <location>
        <begin position="85"/>
        <end position="103"/>
    </location>
</feature>
<proteinExistence type="predicted"/>
<gene>
    <name evidence="2" type="ORF">R1sor_025243</name>
</gene>
<protein>
    <submittedName>
        <fullName evidence="2">Uncharacterized protein</fullName>
    </submittedName>
</protein>
<evidence type="ECO:0000313" key="3">
    <source>
        <dbReference type="Proteomes" id="UP001633002"/>
    </source>
</evidence>
<feature type="compositionally biased region" description="Polar residues" evidence="1">
    <location>
        <begin position="1"/>
        <end position="12"/>
    </location>
</feature>
<name>A0ABD3GBA9_9MARC</name>
<feature type="region of interest" description="Disordered" evidence="1">
    <location>
        <begin position="1"/>
        <end position="38"/>
    </location>
</feature>
<comment type="caution">
    <text evidence="2">The sequence shown here is derived from an EMBL/GenBank/DDBJ whole genome shotgun (WGS) entry which is preliminary data.</text>
</comment>